<dbReference type="EMBL" id="JAYGJQ010000002">
    <property type="protein sequence ID" value="MEA9357467.1"/>
    <property type="molecule type" value="Genomic_DNA"/>
</dbReference>
<dbReference type="Proteomes" id="UP001302274">
    <property type="component" value="Unassembled WGS sequence"/>
</dbReference>
<comment type="caution">
    <text evidence="2">The sequence shown here is derived from an EMBL/GenBank/DDBJ whole genome shotgun (WGS) entry which is preliminary data.</text>
</comment>
<dbReference type="InterPro" id="IPR036568">
    <property type="entry name" value="GGCT-like_sf"/>
</dbReference>
<keyword evidence="1" id="KW-0456">Lyase</keyword>
<accession>A0ABU5VXY4</accession>
<protein>
    <submittedName>
        <fullName evidence="2">Gamma-glutamylcyclotransferase family protein</fullName>
    </submittedName>
</protein>
<reference evidence="2 3" key="1">
    <citation type="submission" date="2023-11" db="EMBL/GenBank/DDBJ databases">
        <title>A Novel Polar Bacteriovorax (B. antarcticus) Isolated from the Biocrust in Antarctica.</title>
        <authorList>
            <person name="Mun W."/>
            <person name="Choi S.Y."/>
            <person name="Mitchell R.J."/>
        </authorList>
    </citation>
    <scope>NUCLEOTIDE SEQUENCE [LARGE SCALE GENOMIC DNA]</scope>
    <source>
        <strain evidence="2 3">PP10</strain>
    </source>
</reference>
<dbReference type="PANTHER" id="PTHR12935:SF0">
    <property type="entry name" value="GAMMA-GLUTAMYLCYCLOTRANSFERASE"/>
    <property type="match status" value="1"/>
</dbReference>
<sequence>MSKIPYFAYGSNMNLSQMLERCPHSEKIGIGFMNDAEVFFPSFYEPWNSGMAGYKSSPGNKMWGVIFNLDERDLEVMRDYEDYVPGREAHLNNYNEVMVDIISNDEVIKCMTYESIITGNYRPSLKYLQGIIHGATENNLPEEYIEKLSQVL</sequence>
<name>A0ABU5VXY4_9BACT</name>
<dbReference type="Pfam" id="PF13772">
    <property type="entry name" value="AIG2_2"/>
    <property type="match status" value="1"/>
</dbReference>
<evidence type="ECO:0000256" key="1">
    <source>
        <dbReference type="ARBA" id="ARBA00023239"/>
    </source>
</evidence>
<evidence type="ECO:0000313" key="2">
    <source>
        <dbReference type="EMBL" id="MEA9357467.1"/>
    </source>
</evidence>
<gene>
    <name evidence="2" type="ORF">SHI21_14665</name>
</gene>
<organism evidence="2 3">
    <name type="scientific">Bacteriovorax antarcticus</name>
    <dbReference type="NCBI Taxonomy" id="3088717"/>
    <lineage>
        <taxon>Bacteria</taxon>
        <taxon>Pseudomonadati</taxon>
        <taxon>Bdellovibrionota</taxon>
        <taxon>Bacteriovoracia</taxon>
        <taxon>Bacteriovoracales</taxon>
        <taxon>Bacteriovoracaceae</taxon>
        <taxon>Bacteriovorax</taxon>
    </lineage>
</organism>
<dbReference type="RefSeq" id="WP_323577483.1">
    <property type="nucleotide sequence ID" value="NZ_JAYGJQ010000002.1"/>
</dbReference>
<dbReference type="PANTHER" id="PTHR12935">
    <property type="entry name" value="GAMMA-GLUTAMYLCYCLOTRANSFERASE"/>
    <property type="match status" value="1"/>
</dbReference>
<proteinExistence type="predicted"/>
<dbReference type="SUPFAM" id="SSF110857">
    <property type="entry name" value="Gamma-glutamyl cyclotransferase-like"/>
    <property type="match status" value="1"/>
</dbReference>
<dbReference type="InterPro" id="IPR013024">
    <property type="entry name" value="GGCT-like"/>
</dbReference>
<keyword evidence="3" id="KW-1185">Reference proteome</keyword>
<dbReference type="Gene3D" id="3.10.490.10">
    <property type="entry name" value="Gamma-glutamyl cyclotransferase-like"/>
    <property type="match status" value="1"/>
</dbReference>
<dbReference type="InterPro" id="IPR017939">
    <property type="entry name" value="G-Glutamylcylcotransferase"/>
</dbReference>
<dbReference type="CDD" id="cd06661">
    <property type="entry name" value="GGCT_like"/>
    <property type="match status" value="1"/>
</dbReference>
<evidence type="ECO:0000313" key="3">
    <source>
        <dbReference type="Proteomes" id="UP001302274"/>
    </source>
</evidence>